<gene>
    <name evidence="2" type="primary">NMBR</name>
</gene>
<reference evidence="2" key="1">
    <citation type="submission" date="2016-05" db="EMBL/GenBank/DDBJ databases">
        <authorList>
            <person name="Lavstsen T."/>
            <person name="Jespersen J.S."/>
        </authorList>
    </citation>
    <scope>NUCLEOTIDE SEQUENCE</scope>
    <source>
        <tissue evidence="2">Brain</tissue>
    </source>
</reference>
<dbReference type="EMBL" id="HAEI01011986">
    <property type="protein sequence ID" value="SBS14454.1"/>
    <property type="molecule type" value="Transcribed_RNA"/>
</dbReference>
<evidence type="ECO:0000256" key="1">
    <source>
        <dbReference type="SAM" id="MobiDB-lite"/>
    </source>
</evidence>
<protein>
    <submittedName>
        <fullName evidence="2">Neuromedin B receptor</fullName>
    </submittedName>
</protein>
<evidence type="ECO:0000313" key="2">
    <source>
        <dbReference type="EMBL" id="SBS14454.1"/>
    </source>
</evidence>
<keyword evidence="2" id="KW-0675">Receptor</keyword>
<reference evidence="2" key="2">
    <citation type="submission" date="2016-06" db="EMBL/GenBank/DDBJ databases">
        <title>The genome of a short-lived fish provides insights into sex chromosome evolution and the genetic control of aging.</title>
        <authorList>
            <person name="Reichwald K."/>
            <person name="Felder M."/>
            <person name="Petzold A."/>
            <person name="Koch P."/>
            <person name="Groth M."/>
            <person name="Platzer M."/>
        </authorList>
    </citation>
    <scope>NUCLEOTIDE SEQUENCE</scope>
    <source>
        <tissue evidence="2">Brain</tissue>
    </source>
</reference>
<sequence>PVPPGPHTAVSRPQLLLLLRQPVCPLPAERELPPALQQSAPMWPWSPPRAPAQLPAEHLPNPPHLHQEGHAHRCHSGSGSQWEPQQRGSSSMKEVSSYRMVLDSSLRVR</sequence>
<dbReference type="AlphaFoldDB" id="A0A1A8SA73"/>
<feature type="compositionally biased region" description="Polar residues" evidence="1">
    <location>
        <begin position="77"/>
        <end position="94"/>
    </location>
</feature>
<name>A0A1A8SA73_9TELE</name>
<feature type="region of interest" description="Disordered" evidence="1">
    <location>
        <begin position="39"/>
        <end position="109"/>
    </location>
</feature>
<feature type="non-terminal residue" evidence="2">
    <location>
        <position position="1"/>
    </location>
</feature>
<organism evidence="2">
    <name type="scientific">Nothobranchius rachovii</name>
    <name type="common">bluefin notho</name>
    <dbReference type="NCBI Taxonomy" id="451742"/>
    <lineage>
        <taxon>Eukaryota</taxon>
        <taxon>Metazoa</taxon>
        <taxon>Chordata</taxon>
        <taxon>Craniata</taxon>
        <taxon>Vertebrata</taxon>
        <taxon>Euteleostomi</taxon>
        <taxon>Actinopterygii</taxon>
        <taxon>Neopterygii</taxon>
        <taxon>Teleostei</taxon>
        <taxon>Neoteleostei</taxon>
        <taxon>Acanthomorphata</taxon>
        <taxon>Ovalentaria</taxon>
        <taxon>Atherinomorphae</taxon>
        <taxon>Cyprinodontiformes</taxon>
        <taxon>Nothobranchiidae</taxon>
        <taxon>Nothobranchius</taxon>
    </lineage>
</organism>
<accession>A0A1A8SA73</accession>
<proteinExistence type="predicted"/>